<feature type="domain" description="Carrier" evidence="3">
    <location>
        <begin position="1"/>
        <end position="76"/>
    </location>
</feature>
<keyword evidence="5" id="KW-1185">Reference proteome</keyword>
<sequence>MTDAIARTVADVLGVPAADVLAAESLFDLPGFDSIAIVSVLERLEDDHGVEVPAAQIVPESFETLTTLRSLLAAAHPEGAHP</sequence>
<reference evidence="5" key="1">
    <citation type="submission" date="2016-11" db="EMBL/GenBank/DDBJ databases">
        <authorList>
            <person name="Varghese N."/>
            <person name="Submissions S."/>
        </authorList>
    </citation>
    <scope>NUCLEOTIDE SEQUENCE [LARGE SCALE GENOMIC DNA]</scope>
    <source>
        <strain evidence="5">DSM 44671</strain>
    </source>
</reference>
<dbReference type="RefSeq" id="WP_072478689.1">
    <property type="nucleotide sequence ID" value="NZ_FPJG01000006.1"/>
</dbReference>
<keyword evidence="2" id="KW-0597">Phosphoprotein</keyword>
<name>A0A1K1SAL9_9PSEU</name>
<dbReference type="InterPro" id="IPR009081">
    <property type="entry name" value="PP-bd_ACP"/>
</dbReference>
<accession>A0A1K1SAL9</accession>
<gene>
    <name evidence="4" type="ORF">SAMN04489730_5172</name>
</gene>
<keyword evidence="1" id="KW-0596">Phosphopantetheine</keyword>
<protein>
    <submittedName>
        <fullName evidence="4">Acyl carrier protein</fullName>
    </submittedName>
</protein>
<evidence type="ECO:0000313" key="5">
    <source>
        <dbReference type="Proteomes" id="UP000182740"/>
    </source>
</evidence>
<dbReference type="SMART" id="SM00823">
    <property type="entry name" value="PKS_PP"/>
    <property type="match status" value="1"/>
</dbReference>
<organism evidence="4 5">
    <name type="scientific">Amycolatopsis australiensis</name>
    <dbReference type="NCBI Taxonomy" id="546364"/>
    <lineage>
        <taxon>Bacteria</taxon>
        <taxon>Bacillati</taxon>
        <taxon>Actinomycetota</taxon>
        <taxon>Actinomycetes</taxon>
        <taxon>Pseudonocardiales</taxon>
        <taxon>Pseudonocardiaceae</taxon>
        <taxon>Amycolatopsis</taxon>
    </lineage>
</organism>
<dbReference type="Gene3D" id="1.10.1200.10">
    <property type="entry name" value="ACP-like"/>
    <property type="match status" value="1"/>
</dbReference>
<evidence type="ECO:0000256" key="2">
    <source>
        <dbReference type="ARBA" id="ARBA00022553"/>
    </source>
</evidence>
<dbReference type="InterPro" id="IPR020806">
    <property type="entry name" value="PKS_PP-bd"/>
</dbReference>
<evidence type="ECO:0000256" key="1">
    <source>
        <dbReference type="ARBA" id="ARBA00022450"/>
    </source>
</evidence>
<dbReference type="EMBL" id="FPJG01000006">
    <property type="protein sequence ID" value="SFW81403.1"/>
    <property type="molecule type" value="Genomic_DNA"/>
</dbReference>
<proteinExistence type="predicted"/>
<dbReference type="GO" id="GO:0031177">
    <property type="term" value="F:phosphopantetheine binding"/>
    <property type="evidence" value="ECO:0007669"/>
    <property type="project" value="InterPro"/>
</dbReference>
<dbReference type="OrthoDB" id="4128649at2"/>
<evidence type="ECO:0000313" key="4">
    <source>
        <dbReference type="EMBL" id="SFW81403.1"/>
    </source>
</evidence>
<dbReference type="SUPFAM" id="SSF47336">
    <property type="entry name" value="ACP-like"/>
    <property type="match status" value="1"/>
</dbReference>
<dbReference type="Proteomes" id="UP000182740">
    <property type="component" value="Unassembled WGS sequence"/>
</dbReference>
<dbReference type="STRING" id="546364.SAMN04489730_5172"/>
<evidence type="ECO:0000259" key="3">
    <source>
        <dbReference type="PROSITE" id="PS50075"/>
    </source>
</evidence>
<dbReference type="InterPro" id="IPR036736">
    <property type="entry name" value="ACP-like_sf"/>
</dbReference>
<dbReference type="PROSITE" id="PS50075">
    <property type="entry name" value="CARRIER"/>
    <property type="match status" value="1"/>
</dbReference>
<dbReference type="Pfam" id="PF00550">
    <property type="entry name" value="PP-binding"/>
    <property type="match status" value="1"/>
</dbReference>
<dbReference type="AlphaFoldDB" id="A0A1K1SAL9"/>